<proteinExistence type="predicted"/>
<evidence type="ECO:0000256" key="2">
    <source>
        <dbReference type="SAM" id="MobiDB-lite"/>
    </source>
</evidence>
<sequence>MRISGAPSTPMSLQATGKLKGYGLQGLSQNKFLEKAIQIAFSDASAEEKKLMFQNLKEEMDSEGTKAQLEELEKLQERINEKAREAVASTPELVTERVAESGAEYVGENEQGDVAVISKQAVKQYKTSSSSSSSSASSDSNASSSSSSSISSNQSSSSSESASASEASM</sequence>
<evidence type="ECO:0000256" key="1">
    <source>
        <dbReference type="SAM" id="Coils"/>
    </source>
</evidence>
<comment type="caution">
    <text evidence="3">The sequence shown here is derived from an EMBL/GenBank/DDBJ whole genome shotgun (WGS) entry which is preliminary data.</text>
</comment>
<accession>A0ABT9VZK2</accession>
<evidence type="ECO:0000313" key="3">
    <source>
        <dbReference type="EMBL" id="MDQ0166413.1"/>
    </source>
</evidence>
<protein>
    <submittedName>
        <fullName evidence="3">Cobalamin biosynthesis Mg chelatase CobN</fullName>
    </submittedName>
</protein>
<keyword evidence="1" id="KW-0175">Coiled coil</keyword>
<dbReference type="RefSeq" id="WP_307394591.1">
    <property type="nucleotide sequence ID" value="NZ_BAAADK010000020.1"/>
</dbReference>
<feature type="coiled-coil region" evidence="1">
    <location>
        <begin position="62"/>
        <end position="89"/>
    </location>
</feature>
<gene>
    <name evidence="3" type="ORF">J2S11_002317</name>
</gene>
<dbReference type="Proteomes" id="UP001235840">
    <property type="component" value="Unassembled WGS sequence"/>
</dbReference>
<feature type="region of interest" description="Disordered" evidence="2">
    <location>
        <begin position="127"/>
        <end position="169"/>
    </location>
</feature>
<name>A0ABT9VZK2_9BACI</name>
<organism evidence="3 4">
    <name type="scientific">Caldalkalibacillus horti</name>
    <dbReference type="NCBI Taxonomy" id="77523"/>
    <lineage>
        <taxon>Bacteria</taxon>
        <taxon>Bacillati</taxon>
        <taxon>Bacillota</taxon>
        <taxon>Bacilli</taxon>
        <taxon>Bacillales</taxon>
        <taxon>Bacillaceae</taxon>
        <taxon>Caldalkalibacillus</taxon>
    </lineage>
</organism>
<keyword evidence="4" id="KW-1185">Reference proteome</keyword>
<dbReference type="EMBL" id="JAUSTY010000008">
    <property type="protein sequence ID" value="MDQ0166413.1"/>
    <property type="molecule type" value="Genomic_DNA"/>
</dbReference>
<reference evidence="3 4" key="1">
    <citation type="submission" date="2023-07" db="EMBL/GenBank/DDBJ databases">
        <title>Genomic Encyclopedia of Type Strains, Phase IV (KMG-IV): sequencing the most valuable type-strain genomes for metagenomic binning, comparative biology and taxonomic classification.</title>
        <authorList>
            <person name="Goeker M."/>
        </authorList>
    </citation>
    <scope>NUCLEOTIDE SEQUENCE [LARGE SCALE GENOMIC DNA]</scope>
    <source>
        <strain evidence="3 4">DSM 12751</strain>
    </source>
</reference>
<evidence type="ECO:0000313" key="4">
    <source>
        <dbReference type="Proteomes" id="UP001235840"/>
    </source>
</evidence>
<feature type="compositionally biased region" description="Low complexity" evidence="2">
    <location>
        <begin position="128"/>
        <end position="169"/>
    </location>
</feature>